<organism evidence="1">
    <name type="scientific">Arundo donax</name>
    <name type="common">Giant reed</name>
    <name type="synonym">Donax arundinaceus</name>
    <dbReference type="NCBI Taxonomy" id="35708"/>
    <lineage>
        <taxon>Eukaryota</taxon>
        <taxon>Viridiplantae</taxon>
        <taxon>Streptophyta</taxon>
        <taxon>Embryophyta</taxon>
        <taxon>Tracheophyta</taxon>
        <taxon>Spermatophyta</taxon>
        <taxon>Magnoliopsida</taxon>
        <taxon>Liliopsida</taxon>
        <taxon>Poales</taxon>
        <taxon>Poaceae</taxon>
        <taxon>PACMAD clade</taxon>
        <taxon>Arundinoideae</taxon>
        <taxon>Arundineae</taxon>
        <taxon>Arundo</taxon>
    </lineage>
</organism>
<dbReference type="AlphaFoldDB" id="A0A0A8Y9M1"/>
<name>A0A0A8Y9M1_ARUDO</name>
<protein>
    <submittedName>
        <fullName evidence="1">Uncharacterized protein</fullName>
    </submittedName>
</protein>
<evidence type="ECO:0000313" key="1">
    <source>
        <dbReference type="EMBL" id="JAD22005.1"/>
    </source>
</evidence>
<proteinExistence type="predicted"/>
<reference evidence="1" key="1">
    <citation type="submission" date="2014-09" db="EMBL/GenBank/DDBJ databases">
        <authorList>
            <person name="Magalhaes I.L.F."/>
            <person name="Oliveira U."/>
            <person name="Santos F.R."/>
            <person name="Vidigal T.H.D.A."/>
            <person name="Brescovit A.D."/>
            <person name="Santos A.J."/>
        </authorList>
    </citation>
    <scope>NUCLEOTIDE SEQUENCE</scope>
    <source>
        <tissue evidence="1">Shoot tissue taken approximately 20 cm above the soil surface</tissue>
    </source>
</reference>
<sequence length="24" mass="2787">MIVSSIPTALFPLFRMRHCLKIIV</sequence>
<dbReference type="EMBL" id="GBRH01275890">
    <property type="protein sequence ID" value="JAD22005.1"/>
    <property type="molecule type" value="Transcribed_RNA"/>
</dbReference>
<accession>A0A0A8Y9M1</accession>
<reference evidence="1" key="2">
    <citation type="journal article" date="2015" name="Data Brief">
        <title>Shoot transcriptome of the giant reed, Arundo donax.</title>
        <authorList>
            <person name="Barrero R.A."/>
            <person name="Guerrero F.D."/>
            <person name="Moolhuijzen P."/>
            <person name="Goolsby J.A."/>
            <person name="Tidwell J."/>
            <person name="Bellgard S.E."/>
            <person name="Bellgard M.I."/>
        </authorList>
    </citation>
    <scope>NUCLEOTIDE SEQUENCE</scope>
    <source>
        <tissue evidence="1">Shoot tissue taken approximately 20 cm above the soil surface</tissue>
    </source>
</reference>